<accession>A0A6J1BQX6</accession>
<evidence type="ECO:0000313" key="2">
    <source>
        <dbReference type="Proteomes" id="UP000504603"/>
    </source>
</evidence>
<dbReference type="AlphaFoldDB" id="A0A6J1BQX6"/>
<dbReference type="GeneID" id="111004631"/>
<dbReference type="KEGG" id="mcha:111004631"/>
<reference evidence="3" key="1">
    <citation type="submission" date="2025-08" db="UniProtKB">
        <authorList>
            <consortium name="RefSeq"/>
        </authorList>
    </citation>
    <scope>IDENTIFICATION</scope>
    <source>
        <strain evidence="3">OHB3-1</strain>
    </source>
</reference>
<name>A0A6J1BQX6_MOMCH</name>
<keyword evidence="2" id="KW-1185">Reference proteome</keyword>
<dbReference type="OrthoDB" id="1864854at2759"/>
<dbReference type="Pfam" id="PF25349">
    <property type="entry name" value="PH_PHS1"/>
    <property type="match status" value="1"/>
</dbReference>
<proteinExistence type="predicted"/>
<organism evidence="2 3">
    <name type="scientific">Momordica charantia</name>
    <name type="common">Bitter gourd</name>
    <name type="synonym">Balsam pear</name>
    <dbReference type="NCBI Taxonomy" id="3673"/>
    <lineage>
        <taxon>Eukaryota</taxon>
        <taxon>Viridiplantae</taxon>
        <taxon>Streptophyta</taxon>
        <taxon>Embryophyta</taxon>
        <taxon>Tracheophyta</taxon>
        <taxon>Spermatophyta</taxon>
        <taxon>Magnoliopsida</taxon>
        <taxon>eudicotyledons</taxon>
        <taxon>Gunneridae</taxon>
        <taxon>Pentapetalae</taxon>
        <taxon>rosids</taxon>
        <taxon>fabids</taxon>
        <taxon>Cucurbitales</taxon>
        <taxon>Cucurbitaceae</taxon>
        <taxon>Momordiceae</taxon>
        <taxon>Momordica</taxon>
    </lineage>
</organism>
<evidence type="ECO:0000259" key="1">
    <source>
        <dbReference type="Pfam" id="PF25349"/>
    </source>
</evidence>
<dbReference type="Proteomes" id="UP000504603">
    <property type="component" value="Unplaced"/>
</dbReference>
<evidence type="ECO:0000313" key="3">
    <source>
        <dbReference type="RefSeq" id="XP_022131407.1"/>
    </source>
</evidence>
<feature type="domain" description="Poor homologous synapsis 1 PH" evidence="1">
    <location>
        <begin position="23"/>
        <end position="168"/>
    </location>
</feature>
<dbReference type="RefSeq" id="XP_022131407.1">
    <property type="nucleotide sequence ID" value="XM_022275715.1"/>
</dbReference>
<gene>
    <name evidence="3" type="primary">LOC111004631</name>
</gene>
<protein>
    <submittedName>
        <fullName evidence="3">Protein POOR HOMOLOGOUS SYNAPSIS 1</fullName>
    </submittedName>
</protein>
<sequence length="302" mass="33876">MAGFQGVVRSEEEAEMPAAAIRDQWEVQFSRFICYPSSAATTTNNASLHPLFPRLRNRPPRGTWISSSSTAILQLLHRCSSPDLILTVRFRDKILEEHYLSKLHFSWPQVSCISGFPARGTRTIFGSYRDSANEIQKFALRFSTAYETDSFVNILKEMAEDARDIQPISSEFGSRITTQSELLSSNRPSDSLCEELSNSIVQPYTPEMPLSLKDTVETYPCSQERAHLDHLESVFAALPPSFTSMLSNCSDVKQGKTAAQPSTTKDNDLKSQIMKCMEDSSFQDMLNRVEKIVNEIGGDLPL</sequence>
<dbReference type="InterPro" id="IPR057619">
    <property type="entry name" value="PH_PHS1"/>
</dbReference>